<dbReference type="AlphaFoldDB" id="A0AAV4T1F1"/>
<feature type="domain" description="ApaG" evidence="4">
    <location>
        <begin position="268"/>
        <end position="381"/>
    </location>
</feature>
<feature type="domain" description="F-box" evidence="3">
    <location>
        <begin position="4"/>
        <end position="50"/>
    </location>
</feature>
<comment type="caution">
    <text evidence="5">The sequence shown here is derived from an EMBL/GenBank/DDBJ whole genome shotgun (WGS) entry which is preliminary data.</text>
</comment>
<name>A0AAV4T1F1_9ARAC</name>
<organism evidence="5 6">
    <name type="scientific">Caerostris darwini</name>
    <dbReference type="NCBI Taxonomy" id="1538125"/>
    <lineage>
        <taxon>Eukaryota</taxon>
        <taxon>Metazoa</taxon>
        <taxon>Ecdysozoa</taxon>
        <taxon>Arthropoda</taxon>
        <taxon>Chelicerata</taxon>
        <taxon>Arachnida</taxon>
        <taxon>Araneae</taxon>
        <taxon>Araneomorphae</taxon>
        <taxon>Entelegynae</taxon>
        <taxon>Araneoidea</taxon>
        <taxon>Araneidae</taxon>
        <taxon>Caerostris</taxon>
    </lineage>
</organism>
<dbReference type="EMBL" id="BPLQ01008890">
    <property type="protein sequence ID" value="GIY40125.1"/>
    <property type="molecule type" value="Genomic_DNA"/>
</dbReference>
<dbReference type="Pfam" id="PF04379">
    <property type="entry name" value="DUF525"/>
    <property type="match status" value="1"/>
</dbReference>
<dbReference type="SUPFAM" id="SSF81383">
    <property type="entry name" value="F-box domain"/>
    <property type="match status" value="1"/>
</dbReference>
<proteinExistence type="predicted"/>
<dbReference type="GO" id="GO:0005737">
    <property type="term" value="C:cytoplasm"/>
    <property type="evidence" value="ECO:0007669"/>
    <property type="project" value="TreeGrafter"/>
</dbReference>
<dbReference type="InterPro" id="IPR007474">
    <property type="entry name" value="ApaG_domain"/>
</dbReference>
<dbReference type="InterPro" id="IPR018958">
    <property type="entry name" value="Knr4/Smi1-like_dom"/>
</dbReference>
<sequence length="381" mass="43796">MSVRASLCDLPAEIISIIFSHLDYSDLKNCRLLNKRYYELSKEEQHWKKLCEKYWLQTFRPYGRKWEDHFIHWYRDMGAYINCYAHLKQTWDRIISYFKVNCPTIYKSIKDGVTEEDLNEAERKVGRLPPDFRCSYRIHDGQNLTSPGLMGSMSIPGHYRSECLLELNTISNGYREQEGLVGCIPLTLCLHSGTTQYLAVTDSDGYKPNTIFYPSEGDPANGSRFIDAFISGSSFEDWLSAHASHLENEEFPILQDQPYLFLHDSAAEETTNLITVSVATCFLPEISTICPPKFYHAYRITMSMSKDARKTDACQLETRHWTITDDNGSEEQVDGPGVVGEYPVMYPGANFSWVSSTSFSTTYGNMRGFFRMRNLLTSKEN</sequence>
<evidence type="ECO:0000259" key="4">
    <source>
        <dbReference type="PROSITE" id="PS51087"/>
    </source>
</evidence>
<protein>
    <submittedName>
        <fullName evidence="5">F-box only protein 3</fullName>
    </submittedName>
</protein>
<gene>
    <name evidence="5" type="primary">Fbxo3</name>
    <name evidence="5" type="ORF">CDAR_307281</name>
</gene>
<comment type="pathway">
    <text evidence="1">Protein modification; protein ubiquitination.</text>
</comment>
<accession>A0AAV4T1F1</accession>
<evidence type="ECO:0000259" key="3">
    <source>
        <dbReference type="PROSITE" id="PS50181"/>
    </source>
</evidence>
<evidence type="ECO:0000313" key="5">
    <source>
        <dbReference type="EMBL" id="GIY40125.1"/>
    </source>
</evidence>
<dbReference type="Gene3D" id="2.60.40.1470">
    <property type="entry name" value="ApaG domain"/>
    <property type="match status" value="1"/>
</dbReference>
<evidence type="ECO:0000256" key="2">
    <source>
        <dbReference type="ARBA" id="ARBA00022786"/>
    </source>
</evidence>
<evidence type="ECO:0000313" key="6">
    <source>
        <dbReference type="Proteomes" id="UP001054837"/>
    </source>
</evidence>
<dbReference type="Proteomes" id="UP001054837">
    <property type="component" value="Unassembled WGS sequence"/>
</dbReference>
<keyword evidence="2" id="KW-0833">Ubl conjugation pathway</keyword>
<dbReference type="PANTHER" id="PTHR46550">
    <property type="entry name" value="F-BOX ONLY PROTEIN 3"/>
    <property type="match status" value="1"/>
</dbReference>
<reference evidence="5 6" key="1">
    <citation type="submission" date="2021-06" db="EMBL/GenBank/DDBJ databases">
        <title>Caerostris darwini draft genome.</title>
        <authorList>
            <person name="Kono N."/>
            <person name="Arakawa K."/>
        </authorList>
    </citation>
    <scope>NUCLEOTIDE SEQUENCE [LARGE SCALE GENOMIC DNA]</scope>
</reference>
<dbReference type="Pfam" id="PF09346">
    <property type="entry name" value="SMI1_KNR4"/>
    <property type="match status" value="1"/>
</dbReference>
<dbReference type="SMART" id="SM00256">
    <property type="entry name" value="FBOX"/>
    <property type="match status" value="1"/>
</dbReference>
<dbReference type="InterPro" id="IPR036767">
    <property type="entry name" value="ApaG_sf"/>
</dbReference>
<dbReference type="SUPFAM" id="SSF160631">
    <property type="entry name" value="SMI1/KNR4-like"/>
    <property type="match status" value="1"/>
</dbReference>
<evidence type="ECO:0000256" key="1">
    <source>
        <dbReference type="ARBA" id="ARBA00004906"/>
    </source>
</evidence>
<dbReference type="InterPro" id="IPR036047">
    <property type="entry name" value="F-box-like_dom_sf"/>
</dbReference>
<dbReference type="SUPFAM" id="SSF110069">
    <property type="entry name" value="ApaG-like"/>
    <property type="match status" value="1"/>
</dbReference>
<dbReference type="SMART" id="SM00860">
    <property type="entry name" value="SMI1_KNR4"/>
    <property type="match status" value="1"/>
</dbReference>
<dbReference type="PROSITE" id="PS50181">
    <property type="entry name" value="FBOX"/>
    <property type="match status" value="1"/>
</dbReference>
<dbReference type="PROSITE" id="PS51087">
    <property type="entry name" value="APAG"/>
    <property type="match status" value="1"/>
</dbReference>
<dbReference type="InterPro" id="IPR001810">
    <property type="entry name" value="F-box_dom"/>
</dbReference>
<dbReference type="PANTHER" id="PTHR46550:SF1">
    <property type="entry name" value="F-BOX PROTEIN 3"/>
    <property type="match status" value="1"/>
</dbReference>
<dbReference type="Gene3D" id="1.20.1280.50">
    <property type="match status" value="1"/>
</dbReference>
<dbReference type="InterPro" id="IPR052121">
    <property type="entry name" value="F-box_SCF_Substrate_Recog"/>
</dbReference>
<dbReference type="InterPro" id="IPR037883">
    <property type="entry name" value="Knr4/Smi1-like_sf"/>
</dbReference>
<keyword evidence="6" id="KW-1185">Reference proteome</keyword>
<dbReference type="Pfam" id="PF12937">
    <property type="entry name" value="F-box-like"/>
    <property type="match status" value="1"/>
</dbReference>